<evidence type="ECO:0008006" key="3">
    <source>
        <dbReference type="Google" id="ProtNLM"/>
    </source>
</evidence>
<reference evidence="1 2" key="1">
    <citation type="submission" date="2023-11" db="EMBL/GenBank/DDBJ databases">
        <title>Draft genome of Azohydromonas lata strain H1 (DSM1123), a polyhydroxyalkanoate producer.</title>
        <authorList>
            <person name="Traversa D."/>
            <person name="D'Addabbo P."/>
            <person name="Pazzani C."/>
            <person name="Manzari C."/>
            <person name="Chiara M."/>
            <person name="Scrascia M."/>
        </authorList>
    </citation>
    <scope>NUCLEOTIDE SEQUENCE [LARGE SCALE GENOMIC DNA]</scope>
    <source>
        <strain evidence="1 2">H1</strain>
    </source>
</reference>
<proteinExistence type="predicted"/>
<evidence type="ECO:0000313" key="1">
    <source>
        <dbReference type="EMBL" id="MDZ5461290.1"/>
    </source>
</evidence>
<organism evidence="1 2">
    <name type="scientific">Azohydromonas lata</name>
    <dbReference type="NCBI Taxonomy" id="45677"/>
    <lineage>
        <taxon>Bacteria</taxon>
        <taxon>Pseudomonadati</taxon>
        <taxon>Pseudomonadota</taxon>
        <taxon>Betaproteobacteria</taxon>
        <taxon>Burkholderiales</taxon>
        <taxon>Sphaerotilaceae</taxon>
        <taxon>Azohydromonas</taxon>
    </lineage>
</organism>
<evidence type="ECO:0000313" key="2">
    <source>
        <dbReference type="Proteomes" id="UP001293718"/>
    </source>
</evidence>
<keyword evidence="2" id="KW-1185">Reference proteome</keyword>
<dbReference type="RefSeq" id="WP_322468498.1">
    <property type="nucleotide sequence ID" value="NZ_JAXOJX010000106.1"/>
</dbReference>
<sequence length="357" mass="38076">MPAAPTIYAATPTLRLAGQEDVRASKLIVALAVQEQEGGLSALELRLSNVASLSSGGAELAFGAGSALDLGKDIQVYLGDEREPREVFRGVVTALEWRFGPSETPELVVLAEDALQRARLARRSATYADATPAEVVNTMASRLALRPVLTGLDAPRATWAQLNESDLSFLRRLLGALDADLQIVGEELHVSPRGDVRRGALTLDLNDTLISARAVADLSQQATQVTVRGWNPVDGSAVEASVGSGAHVGPGQGRSGAQVLRSALGGERTEHLAHVSVSTQEEARAVAQAAFDLRARRFVCVEGKAEGNAQLRVGAHVTLAGLEPRLDNTYYVVRARHVWDRVRGYFTEFGAECAWLG</sequence>
<dbReference type="SUPFAM" id="SSF69279">
    <property type="entry name" value="Phage tail proteins"/>
    <property type="match status" value="1"/>
</dbReference>
<gene>
    <name evidence="1" type="ORF">SM757_32420</name>
</gene>
<dbReference type="EMBL" id="JAXOJX010000106">
    <property type="protein sequence ID" value="MDZ5461290.1"/>
    <property type="molecule type" value="Genomic_DNA"/>
</dbReference>
<accession>A0ABU5IQW0</accession>
<name>A0ABU5IQW0_9BURK</name>
<comment type="caution">
    <text evidence="1">The sequence shown here is derived from an EMBL/GenBank/DDBJ whole genome shotgun (WGS) entry which is preliminary data.</text>
</comment>
<dbReference type="Proteomes" id="UP001293718">
    <property type="component" value="Unassembled WGS sequence"/>
</dbReference>
<protein>
    <recommendedName>
        <fullName evidence="3">Phage late control D family protein</fullName>
    </recommendedName>
</protein>